<dbReference type="EMBL" id="LSRL02000085">
    <property type="protein sequence ID" value="TDG45131.1"/>
    <property type="molecule type" value="Genomic_DNA"/>
</dbReference>
<protein>
    <submittedName>
        <fullName evidence="1">Uncharacterized protein</fullName>
    </submittedName>
</protein>
<organism evidence="1 2">
    <name type="scientific">Drosophila navojoa</name>
    <name type="common">Fruit fly</name>
    <dbReference type="NCBI Taxonomy" id="7232"/>
    <lineage>
        <taxon>Eukaryota</taxon>
        <taxon>Metazoa</taxon>
        <taxon>Ecdysozoa</taxon>
        <taxon>Arthropoda</taxon>
        <taxon>Hexapoda</taxon>
        <taxon>Insecta</taxon>
        <taxon>Pterygota</taxon>
        <taxon>Neoptera</taxon>
        <taxon>Endopterygota</taxon>
        <taxon>Diptera</taxon>
        <taxon>Brachycera</taxon>
        <taxon>Muscomorpha</taxon>
        <taxon>Ephydroidea</taxon>
        <taxon>Drosophilidae</taxon>
        <taxon>Drosophila</taxon>
    </lineage>
</organism>
<evidence type="ECO:0000313" key="2">
    <source>
        <dbReference type="Proteomes" id="UP000295192"/>
    </source>
</evidence>
<evidence type="ECO:0000313" key="1">
    <source>
        <dbReference type="EMBL" id="TDG45131.1"/>
    </source>
</evidence>
<gene>
    <name evidence="1" type="ORF">AWZ03_008469</name>
</gene>
<dbReference type="AlphaFoldDB" id="A0A484BBE2"/>
<dbReference type="InterPro" id="IPR007133">
    <property type="entry name" value="RNA_pol_II-assoc_Paf1"/>
</dbReference>
<dbReference type="OrthoDB" id="10260285at2759"/>
<comment type="caution">
    <text evidence="1">The sequence shown here is derived from an EMBL/GenBank/DDBJ whole genome shotgun (WGS) entry which is preliminary data.</text>
</comment>
<dbReference type="GO" id="GO:0016593">
    <property type="term" value="C:Cdc73/Paf1 complex"/>
    <property type="evidence" value="ECO:0007669"/>
    <property type="project" value="InterPro"/>
</dbReference>
<keyword evidence="2" id="KW-1185">Reference proteome</keyword>
<dbReference type="Pfam" id="PF03985">
    <property type="entry name" value="Paf1"/>
    <property type="match status" value="1"/>
</dbReference>
<proteinExistence type="predicted"/>
<dbReference type="STRING" id="7232.A0A484BBE2"/>
<accession>A0A484BBE2</accession>
<dbReference type="Proteomes" id="UP000295192">
    <property type="component" value="Unassembled WGS sequence"/>
</dbReference>
<name>A0A484BBE2_DRONA</name>
<reference evidence="1 2" key="1">
    <citation type="journal article" date="2019" name="J. Hered.">
        <title>An Improved Genome Assembly for Drosophila navojoa, the Basal Species in the mojavensis Cluster.</title>
        <authorList>
            <person name="Vanderlinde T."/>
            <person name="Dupim E.G."/>
            <person name="Nazario-Yepiz N.O."/>
            <person name="Carvalho A.B."/>
        </authorList>
    </citation>
    <scope>NUCLEOTIDE SEQUENCE [LARGE SCALE GENOMIC DNA]</scope>
    <source>
        <strain evidence="1">Navoj_Jal97</strain>
        <tissue evidence="1">Whole organism</tissue>
    </source>
</reference>
<sequence>MDANQQENKIEKREDKIPPFKCPITYINELPDPIINCKFLPCGKSLMDYSEDPISFPQLEAQFNYNFKGLHTMFDVDLINPNCYTKVPGEQTEMGPKDVALFTDIEEQLTNNSKVKGSYNFPIQAQEFCELFAKKRSTVPRLHLEPKSEELDLDSLSVEQQIQIVEQTFVDIDRPLGAHPTKSNSSVRPVAQLPVFPESIQQELVQANFAIPPVGNTNSILKDCGCYYINFKQNPEPVFQRINQKYGKTLNAFLSEQRFKEEPISELDQLNERFILREKDGSLYYQTVSQYIKLRTEIEKRYCLSYLSLLVQRNTDKPRKPEKTSASLVQP</sequence>
<dbReference type="OMA" id="QECAQMF"/>
<dbReference type="GO" id="GO:0006368">
    <property type="term" value="P:transcription elongation by RNA polymerase II"/>
    <property type="evidence" value="ECO:0007669"/>
    <property type="project" value="InterPro"/>
</dbReference>